<comment type="caution">
    <text evidence="2">The sequence shown here is derived from an EMBL/GenBank/DDBJ whole genome shotgun (WGS) entry which is preliminary data.</text>
</comment>
<keyword evidence="1" id="KW-0472">Membrane</keyword>
<accession>A0AAP5ME17</accession>
<keyword evidence="1" id="KW-1133">Transmembrane helix</keyword>
<protein>
    <submittedName>
        <fullName evidence="2">Uncharacterized protein</fullName>
    </submittedName>
</protein>
<name>A0AAP5ME17_9CYAN</name>
<evidence type="ECO:0000313" key="3">
    <source>
        <dbReference type="Proteomes" id="UP000667802"/>
    </source>
</evidence>
<feature type="transmembrane region" description="Helical" evidence="1">
    <location>
        <begin position="37"/>
        <end position="60"/>
    </location>
</feature>
<dbReference type="RefSeq" id="WP_208343574.1">
    <property type="nucleotide sequence ID" value="NZ_CAWQFN010000329.1"/>
</dbReference>
<dbReference type="EMBL" id="JAALHA020000032">
    <property type="protein sequence ID" value="MDR9900214.1"/>
    <property type="molecule type" value="Genomic_DNA"/>
</dbReference>
<evidence type="ECO:0000256" key="1">
    <source>
        <dbReference type="SAM" id="Phobius"/>
    </source>
</evidence>
<keyword evidence="3" id="KW-1185">Reference proteome</keyword>
<dbReference type="Proteomes" id="UP000667802">
    <property type="component" value="Unassembled WGS sequence"/>
</dbReference>
<evidence type="ECO:0000313" key="2">
    <source>
        <dbReference type="EMBL" id="MDR9900214.1"/>
    </source>
</evidence>
<gene>
    <name evidence="2" type="ORF">G7B40_037540</name>
</gene>
<sequence>MTHIFNKTVSITLAVVICCSTVRPSIAQPVPVLALPLVSTPAGLIFIGTVAVGGVIWYIYQDQHHRKFRSRIAPSGTVHNENHEQYEEKLFPDMGNKTCQQLADEETVKTGKKWYVKNWGPVPFTGPLWNPDEKVKFECTITTDPNAAKKGD</sequence>
<dbReference type="AlphaFoldDB" id="A0AAP5ME17"/>
<reference evidence="3" key="1">
    <citation type="journal article" date="2021" name="Science">
        <title>Hunting the eagle killer: A cyanobacterial neurotoxin causes vacuolar myelinopathy.</title>
        <authorList>
            <person name="Breinlinger S."/>
            <person name="Phillips T.J."/>
            <person name="Haram B.N."/>
            <person name="Mares J."/>
            <person name="Martinez Yerena J.A."/>
            <person name="Hrouzek P."/>
            <person name="Sobotka R."/>
            <person name="Henderson W.M."/>
            <person name="Schmieder P."/>
            <person name="Williams S.M."/>
            <person name="Lauderdale J.D."/>
            <person name="Wilde H.D."/>
            <person name="Gerrin W."/>
            <person name="Kust A."/>
            <person name="Washington J.W."/>
            <person name="Wagner C."/>
            <person name="Geier B."/>
            <person name="Liebeke M."/>
            <person name="Enke H."/>
            <person name="Niedermeyer T.H.J."/>
            <person name="Wilde S.B."/>
        </authorList>
    </citation>
    <scope>NUCLEOTIDE SEQUENCE [LARGE SCALE GENOMIC DNA]</scope>
    <source>
        <strain evidence="3">Thurmond2011</strain>
    </source>
</reference>
<proteinExistence type="predicted"/>
<keyword evidence="1" id="KW-0812">Transmembrane</keyword>
<organism evidence="2 3">
    <name type="scientific">Aetokthonos hydrillicola Thurmond2011</name>
    <dbReference type="NCBI Taxonomy" id="2712845"/>
    <lineage>
        <taxon>Bacteria</taxon>
        <taxon>Bacillati</taxon>
        <taxon>Cyanobacteriota</taxon>
        <taxon>Cyanophyceae</taxon>
        <taxon>Nostocales</taxon>
        <taxon>Hapalosiphonaceae</taxon>
        <taxon>Aetokthonos</taxon>
    </lineage>
</organism>